<dbReference type="SUPFAM" id="SSF53098">
    <property type="entry name" value="Ribonuclease H-like"/>
    <property type="match status" value="1"/>
</dbReference>
<name>A0AB32VTJ0_THECC</name>
<protein>
    <submittedName>
        <fullName evidence="3">Uncharacterized protein LOC108660752</fullName>
    </submittedName>
</protein>
<proteinExistence type="predicted"/>
<dbReference type="InterPro" id="IPR012337">
    <property type="entry name" value="RNaseH-like_sf"/>
</dbReference>
<evidence type="ECO:0000256" key="1">
    <source>
        <dbReference type="SAM" id="Coils"/>
    </source>
</evidence>
<dbReference type="KEGG" id="tcc:108660752"/>
<keyword evidence="1" id="KW-0175">Coiled coil</keyword>
<dbReference type="PANTHER" id="PTHR48475:SF1">
    <property type="entry name" value="RNASE H TYPE-1 DOMAIN-CONTAINING PROTEIN"/>
    <property type="match status" value="1"/>
</dbReference>
<dbReference type="InterPro" id="IPR036397">
    <property type="entry name" value="RNaseH_sf"/>
</dbReference>
<evidence type="ECO:0000313" key="3">
    <source>
        <dbReference type="RefSeq" id="XP_017970597.1"/>
    </source>
</evidence>
<dbReference type="RefSeq" id="XP_017970597.1">
    <property type="nucleotide sequence ID" value="XM_018115108.1"/>
</dbReference>
<dbReference type="GeneID" id="108660752"/>
<evidence type="ECO:0000313" key="2">
    <source>
        <dbReference type="Proteomes" id="UP000694886"/>
    </source>
</evidence>
<dbReference type="AlphaFoldDB" id="A0AB32VTJ0"/>
<dbReference type="Gene3D" id="3.30.420.10">
    <property type="entry name" value="Ribonuclease H-like superfamily/Ribonuclease H"/>
    <property type="match status" value="1"/>
</dbReference>
<sequence length="210" mass="23797">MSAHRGTVAVVTGSRGVSGHDTRCIITDNGKQFAIEKLCAQFNFKQHNSSMYHAPANGLVKAFNKTLCNLLKKVANRAKKDWPEKIRKTLWAYRTTFYTPTQATPHLLVYGVEAILPLERQIPSLRIVIQEGLSNEDNVHLHLEELEALNEKRLEAQQRLECNQARLSKALNKKVKPRSFQVGDLVFAVRRPINTTHRMGNKFLSKLDGP</sequence>
<dbReference type="Gramene" id="Tc02v2_t014750.3">
    <property type="protein sequence ID" value="Tc02v2_p014750.3"/>
    <property type="gene ID" value="Tc02v2_g014750"/>
</dbReference>
<feature type="coiled-coil region" evidence="1">
    <location>
        <begin position="139"/>
        <end position="166"/>
    </location>
</feature>
<reference evidence="2" key="1">
    <citation type="journal article" date="1997" name="Nucleic Acids Res.">
        <title>tRNAscan-SE: a program for improved detection of transfer RNA genes in genomic sequence.</title>
        <authorList>
            <person name="Lowe T.M."/>
            <person name="Eddy S.R."/>
        </authorList>
    </citation>
    <scope>NUCLEOTIDE SEQUENCE [LARGE SCALE GENOMIC DNA]</scope>
    <source>
        <strain evidence="2">r\B97-61/B2</strain>
    </source>
</reference>
<gene>
    <name evidence="3" type="primary">LOC108660752</name>
</gene>
<dbReference type="Proteomes" id="UP000694886">
    <property type="component" value="Chromosome 2"/>
</dbReference>
<reference evidence="3" key="2">
    <citation type="submission" date="2025-08" db="UniProtKB">
        <authorList>
            <consortium name="RefSeq"/>
        </authorList>
    </citation>
    <scope>IDENTIFICATION</scope>
</reference>
<accession>A0AB32VTJ0</accession>
<dbReference type="GO" id="GO:0003676">
    <property type="term" value="F:nucleic acid binding"/>
    <property type="evidence" value="ECO:0007669"/>
    <property type="project" value="InterPro"/>
</dbReference>
<organism evidence="2 3">
    <name type="scientific">Theobroma cacao</name>
    <name type="common">Cacao</name>
    <name type="synonym">Cocoa</name>
    <dbReference type="NCBI Taxonomy" id="3641"/>
    <lineage>
        <taxon>Eukaryota</taxon>
        <taxon>Viridiplantae</taxon>
        <taxon>Streptophyta</taxon>
        <taxon>Embryophyta</taxon>
        <taxon>Tracheophyta</taxon>
        <taxon>Spermatophyta</taxon>
        <taxon>Magnoliopsida</taxon>
        <taxon>eudicotyledons</taxon>
        <taxon>Gunneridae</taxon>
        <taxon>Pentapetalae</taxon>
        <taxon>rosids</taxon>
        <taxon>malvids</taxon>
        <taxon>Malvales</taxon>
        <taxon>Malvaceae</taxon>
        <taxon>Byttnerioideae</taxon>
        <taxon>Theobroma</taxon>
    </lineage>
</organism>
<dbReference type="PANTHER" id="PTHR48475">
    <property type="entry name" value="RIBONUCLEASE H"/>
    <property type="match status" value="1"/>
</dbReference>